<reference evidence="1" key="1">
    <citation type="submission" date="2014-11" db="EMBL/GenBank/DDBJ databases">
        <authorList>
            <person name="Amaro Gonzalez C."/>
        </authorList>
    </citation>
    <scope>NUCLEOTIDE SEQUENCE</scope>
</reference>
<dbReference type="AlphaFoldDB" id="A0A0E9Q9G5"/>
<reference evidence="1" key="2">
    <citation type="journal article" date="2015" name="Fish Shellfish Immunol.">
        <title>Early steps in the European eel (Anguilla anguilla)-Vibrio vulnificus interaction in the gills: Role of the RtxA13 toxin.</title>
        <authorList>
            <person name="Callol A."/>
            <person name="Pajuelo D."/>
            <person name="Ebbesson L."/>
            <person name="Teles M."/>
            <person name="MacKenzie S."/>
            <person name="Amaro C."/>
        </authorList>
    </citation>
    <scope>NUCLEOTIDE SEQUENCE</scope>
</reference>
<dbReference type="EMBL" id="GBXM01095051">
    <property type="protein sequence ID" value="JAH13526.1"/>
    <property type="molecule type" value="Transcribed_RNA"/>
</dbReference>
<evidence type="ECO:0000313" key="1">
    <source>
        <dbReference type="EMBL" id="JAH13526.1"/>
    </source>
</evidence>
<sequence>MTASSCFKYTNFVYVVMTTEKSKLKNFFRPISTFCGLYVIR</sequence>
<name>A0A0E9Q9G5_ANGAN</name>
<proteinExistence type="predicted"/>
<accession>A0A0E9Q9G5</accession>
<organism evidence="1">
    <name type="scientific">Anguilla anguilla</name>
    <name type="common">European freshwater eel</name>
    <name type="synonym">Muraena anguilla</name>
    <dbReference type="NCBI Taxonomy" id="7936"/>
    <lineage>
        <taxon>Eukaryota</taxon>
        <taxon>Metazoa</taxon>
        <taxon>Chordata</taxon>
        <taxon>Craniata</taxon>
        <taxon>Vertebrata</taxon>
        <taxon>Euteleostomi</taxon>
        <taxon>Actinopterygii</taxon>
        <taxon>Neopterygii</taxon>
        <taxon>Teleostei</taxon>
        <taxon>Anguilliformes</taxon>
        <taxon>Anguillidae</taxon>
        <taxon>Anguilla</taxon>
    </lineage>
</organism>
<protein>
    <submittedName>
        <fullName evidence="1">Uncharacterized protein</fullName>
    </submittedName>
</protein>